<organism evidence="8">
    <name type="scientific">Culicoides sonorensis</name>
    <name type="common">Biting midge</name>
    <dbReference type="NCBI Taxonomy" id="179676"/>
    <lineage>
        <taxon>Eukaryota</taxon>
        <taxon>Metazoa</taxon>
        <taxon>Ecdysozoa</taxon>
        <taxon>Arthropoda</taxon>
        <taxon>Hexapoda</taxon>
        <taxon>Insecta</taxon>
        <taxon>Pterygota</taxon>
        <taxon>Neoptera</taxon>
        <taxon>Endopterygota</taxon>
        <taxon>Diptera</taxon>
        <taxon>Nematocera</taxon>
        <taxon>Chironomoidea</taxon>
        <taxon>Ceratopogonidae</taxon>
        <taxon>Ceratopogoninae</taxon>
        <taxon>Culicoides</taxon>
        <taxon>Monoculicoides</taxon>
    </lineage>
</organism>
<reference evidence="8" key="1">
    <citation type="submission" date="2018-04" db="EMBL/GenBank/DDBJ databases">
        <authorList>
            <person name="Go L.Y."/>
            <person name="Mitchell J.A."/>
        </authorList>
    </citation>
    <scope>NUCLEOTIDE SEQUENCE</scope>
    <source>
        <tissue evidence="8">Whole organism</tissue>
    </source>
</reference>
<proteinExistence type="predicted"/>
<comment type="cofactor">
    <cofactor evidence="1">
        <name>a divalent metal cation</name>
        <dbReference type="ChEBI" id="CHEBI:60240"/>
    </cofactor>
</comment>
<dbReference type="InterPro" id="IPR027806">
    <property type="entry name" value="HARBI1_dom"/>
</dbReference>
<dbReference type="OMA" id="SITWSAY"/>
<dbReference type="VEuPathDB" id="VectorBase:CSON015481"/>
<protein>
    <submittedName>
        <fullName evidence="8">CSON015481 protein</fullName>
    </submittedName>
</protein>
<evidence type="ECO:0000256" key="1">
    <source>
        <dbReference type="ARBA" id="ARBA00001968"/>
    </source>
</evidence>
<dbReference type="Pfam" id="PF05485">
    <property type="entry name" value="THAP"/>
    <property type="match status" value="1"/>
</dbReference>
<evidence type="ECO:0000313" key="9">
    <source>
        <dbReference type="EMBL" id="SSX28307.1"/>
    </source>
</evidence>
<keyword evidence="2" id="KW-0479">Metal-binding</keyword>
<evidence type="ECO:0000313" key="8">
    <source>
        <dbReference type="EMBL" id="SSX08262.1"/>
    </source>
</evidence>
<gene>
    <name evidence="8" type="primary">CSON015481</name>
</gene>
<dbReference type="PROSITE" id="PS50950">
    <property type="entry name" value="ZF_THAP"/>
    <property type="match status" value="1"/>
</dbReference>
<dbReference type="SUPFAM" id="SSF57716">
    <property type="entry name" value="Glucocorticoid receptor-like (DNA-binding domain)"/>
    <property type="match status" value="1"/>
</dbReference>
<dbReference type="SMART" id="SM00692">
    <property type="entry name" value="DM3"/>
    <property type="match status" value="1"/>
</dbReference>
<dbReference type="SMART" id="SM00980">
    <property type="entry name" value="THAP"/>
    <property type="match status" value="1"/>
</dbReference>
<dbReference type="Pfam" id="PF13359">
    <property type="entry name" value="DDE_Tnp_4"/>
    <property type="match status" value="1"/>
</dbReference>
<feature type="domain" description="THAP-type" evidence="7">
    <location>
        <begin position="1"/>
        <end position="76"/>
    </location>
</feature>
<name>A0A336L428_CULSO</name>
<keyword evidence="5 6" id="KW-0238">DNA-binding</keyword>
<evidence type="ECO:0000256" key="4">
    <source>
        <dbReference type="ARBA" id="ARBA00022833"/>
    </source>
</evidence>
<dbReference type="GO" id="GO:0003677">
    <property type="term" value="F:DNA binding"/>
    <property type="evidence" value="ECO:0007669"/>
    <property type="project" value="UniProtKB-UniRule"/>
</dbReference>
<dbReference type="AlphaFoldDB" id="A0A336L428"/>
<accession>A0A336L428</accession>
<reference evidence="9" key="2">
    <citation type="submission" date="2018-07" db="EMBL/GenBank/DDBJ databases">
        <authorList>
            <person name="Quirk P.G."/>
            <person name="Krulwich T.A."/>
        </authorList>
    </citation>
    <scope>NUCLEOTIDE SEQUENCE</scope>
</reference>
<keyword evidence="3 6" id="KW-0863">Zinc-finger</keyword>
<dbReference type="InterPro" id="IPR006612">
    <property type="entry name" value="THAP_Znf"/>
</dbReference>
<evidence type="ECO:0000256" key="5">
    <source>
        <dbReference type="ARBA" id="ARBA00023125"/>
    </source>
</evidence>
<dbReference type="EMBL" id="UFQT01000988">
    <property type="protein sequence ID" value="SSX28307.1"/>
    <property type="molecule type" value="Genomic_DNA"/>
</dbReference>
<evidence type="ECO:0000256" key="2">
    <source>
        <dbReference type="ARBA" id="ARBA00022723"/>
    </source>
</evidence>
<evidence type="ECO:0000256" key="3">
    <source>
        <dbReference type="ARBA" id="ARBA00022771"/>
    </source>
</evidence>
<dbReference type="PANTHER" id="PTHR23080:SF144">
    <property type="entry name" value="SPINDLE AND KINETOCHORE ASSOCIATED COMPLEX SUBUNIT 3"/>
    <property type="match status" value="1"/>
</dbReference>
<keyword evidence="4" id="KW-0862">Zinc</keyword>
<sequence>MSYWICAVPGCKNNSNNCPVSFKHDFPKSMELKRRWMKACGLSQFPPQKYKVCRDHFRETDYGNRGLKGGVLPSKNLPEKSDSPSFQTEILTPKEESDGYLSDQTIEELKAAARNSSTKVMLHKNDFTNGMTINGNGTKRLHDLDNVTPCKVLKVSEAKPPKKLPTITQSIILLMNTDPYKYMGLTPDIVDLVEIISSNLSIAEINIILTFRKLKLDEDFSVLDDYFDLSEGEAKQLFRYTITAISKYMKALITSPSMYAVFQDIPVSHRRKLCQTRAYLSSFSIKIEKTTDFYTNEVTYNGRDHVIHYFYLVTPDGYIQYISPGYGGRLSPDKLLPFCKSVHPILEDGFNVIDIIPEFNENQYNPKKFLTFEQQVCYETMKRIREFSLISNKKPLSKDLAKNVDNIVIAIVALTNLQAVNYENDGEEESNDELFPNGLFKMDVNS</sequence>
<dbReference type="Gene3D" id="6.20.210.20">
    <property type="entry name" value="THAP domain"/>
    <property type="match status" value="1"/>
</dbReference>
<dbReference type="PANTHER" id="PTHR23080">
    <property type="entry name" value="THAP DOMAIN PROTEIN"/>
    <property type="match status" value="1"/>
</dbReference>
<evidence type="ECO:0000259" key="7">
    <source>
        <dbReference type="PROSITE" id="PS50950"/>
    </source>
</evidence>
<evidence type="ECO:0000256" key="6">
    <source>
        <dbReference type="PROSITE-ProRule" id="PRU00309"/>
    </source>
</evidence>
<dbReference type="EMBL" id="UFQS01000988">
    <property type="protein sequence ID" value="SSX08262.1"/>
    <property type="molecule type" value="Genomic_DNA"/>
</dbReference>
<dbReference type="GO" id="GO:0008270">
    <property type="term" value="F:zinc ion binding"/>
    <property type="evidence" value="ECO:0007669"/>
    <property type="project" value="UniProtKB-KW"/>
</dbReference>
<dbReference type="InterPro" id="IPR038441">
    <property type="entry name" value="THAP_Znf_sf"/>
</dbReference>